<accession>A0A6C0DVQ9</accession>
<protein>
    <recommendedName>
        <fullName evidence="1">N-acetyltransferase domain-containing protein</fullName>
    </recommendedName>
</protein>
<dbReference type="EMBL" id="MN739677">
    <property type="protein sequence ID" value="QHT20363.1"/>
    <property type="molecule type" value="Genomic_DNA"/>
</dbReference>
<evidence type="ECO:0000313" key="2">
    <source>
        <dbReference type="EMBL" id="QHT20363.1"/>
    </source>
</evidence>
<dbReference type="GO" id="GO:0016747">
    <property type="term" value="F:acyltransferase activity, transferring groups other than amino-acyl groups"/>
    <property type="evidence" value="ECO:0007669"/>
    <property type="project" value="InterPro"/>
</dbReference>
<feature type="domain" description="N-acetyltransferase" evidence="1">
    <location>
        <begin position="41"/>
        <end position="230"/>
    </location>
</feature>
<organism evidence="2">
    <name type="scientific">viral metagenome</name>
    <dbReference type="NCBI Taxonomy" id="1070528"/>
    <lineage>
        <taxon>unclassified sequences</taxon>
        <taxon>metagenomes</taxon>
        <taxon>organismal metagenomes</taxon>
    </lineage>
</organism>
<dbReference type="InterPro" id="IPR000182">
    <property type="entry name" value="GNAT_dom"/>
</dbReference>
<dbReference type="CDD" id="cd04301">
    <property type="entry name" value="NAT_SF"/>
    <property type="match status" value="1"/>
</dbReference>
<dbReference type="Gene3D" id="3.40.630.30">
    <property type="match status" value="1"/>
</dbReference>
<name>A0A6C0DVQ9_9ZZZZ</name>
<dbReference type="AlphaFoldDB" id="A0A6C0DVQ9"/>
<sequence length="334" mass="39458">MVFWNTYPLYNVIQSKFNREMFKSQLFYREALKSPTGVESIIVRQGQNDRYTGNICDFLRNNFGHPPKTPILDIPESELLGVKDHILVLKDIDKNIVGCIRYHYLGLFVTNENEEIYCVDCFCVNKKWRGKGVGDYLLTQLHIYANKHNIPHALFLKEGPNLSIVHNPLYTGTYVYRQLQASTIESDNIKVLTTTQAYRVMDLFRELSFGMFIIRNILSTNQIWKLYTKDMYKVLVCFQNAYQRFEEDGKMKRIVWATAWIESPNMTDDIREEASKVLSDTMYPEFDYVWMNKEWIGNALYSKDSIWLTDGPFHWYSYQWTTCINIKKSYCILN</sequence>
<dbReference type="InterPro" id="IPR016181">
    <property type="entry name" value="Acyl_CoA_acyltransferase"/>
</dbReference>
<dbReference type="SUPFAM" id="SSF55729">
    <property type="entry name" value="Acyl-CoA N-acyltransferases (Nat)"/>
    <property type="match status" value="1"/>
</dbReference>
<reference evidence="2" key="1">
    <citation type="journal article" date="2020" name="Nature">
        <title>Giant virus diversity and host interactions through global metagenomics.</title>
        <authorList>
            <person name="Schulz F."/>
            <person name="Roux S."/>
            <person name="Paez-Espino D."/>
            <person name="Jungbluth S."/>
            <person name="Walsh D.A."/>
            <person name="Denef V.J."/>
            <person name="McMahon K.D."/>
            <person name="Konstantinidis K.T."/>
            <person name="Eloe-Fadrosh E.A."/>
            <person name="Kyrpides N.C."/>
            <person name="Woyke T."/>
        </authorList>
    </citation>
    <scope>NUCLEOTIDE SEQUENCE</scope>
    <source>
        <strain evidence="2">GVMAG-M-3300023174-60</strain>
    </source>
</reference>
<proteinExistence type="predicted"/>
<evidence type="ECO:0000259" key="1">
    <source>
        <dbReference type="PROSITE" id="PS51186"/>
    </source>
</evidence>
<dbReference type="Pfam" id="PF00583">
    <property type="entry name" value="Acetyltransf_1"/>
    <property type="match status" value="1"/>
</dbReference>
<dbReference type="PROSITE" id="PS51186">
    <property type="entry name" value="GNAT"/>
    <property type="match status" value="1"/>
</dbReference>